<dbReference type="Pfam" id="PF01313">
    <property type="entry name" value="Bac_export_3"/>
    <property type="match status" value="1"/>
</dbReference>
<dbReference type="PRINTS" id="PR00952">
    <property type="entry name" value="TYPE3IMQPROT"/>
</dbReference>
<keyword evidence="9" id="KW-0966">Cell projection</keyword>
<comment type="similarity">
    <text evidence="2">Belongs to the FliQ/MopD/SpaQ family.</text>
</comment>
<evidence type="ECO:0000313" key="8">
    <source>
        <dbReference type="EMBL" id="MBB3175272.1"/>
    </source>
</evidence>
<comment type="subcellular location">
    <subcellularLocation>
        <location evidence="1">Cell membrane</location>
        <topology evidence="1">Multi-pass membrane protein</topology>
    </subcellularLocation>
</comment>
<gene>
    <name evidence="8" type="ORF">FHR90_003126</name>
    <name evidence="9" type="ORF">HUK83_03690</name>
</gene>
<keyword evidence="4 7" id="KW-0812">Transmembrane</keyword>
<dbReference type="Proteomes" id="UP000565205">
    <property type="component" value="Unassembled WGS sequence"/>
</dbReference>
<dbReference type="GO" id="GO:0009306">
    <property type="term" value="P:protein secretion"/>
    <property type="evidence" value="ECO:0007669"/>
    <property type="project" value="InterPro"/>
</dbReference>
<dbReference type="PANTHER" id="PTHR34040:SF7">
    <property type="entry name" value="SURFACE PRESENTATION OF ANTIGENS PROTEIN SPAQ"/>
    <property type="match status" value="1"/>
</dbReference>
<reference evidence="8 10" key="2">
    <citation type="submission" date="2020-08" db="EMBL/GenBank/DDBJ databases">
        <title>Genomic Encyclopedia of Type Strains, Phase III (KMG-III): the genomes of soil and plant-associated and newly described type strains.</title>
        <authorList>
            <person name="Whitman W."/>
        </authorList>
    </citation>
    <scope>NUCLEOTIDE SEQUENCE [LARGE SCALE GENOMIC DNA]</scope>
    <source>
        <strain evidence="8 10">CECT 8088</strain>
    </source>
</reference>
<keyword evidence="10" id="KW-1185">Reference proteome</keyword>
<comment type="caution">
    <text evidence="8">The sequence shown here is derived from an EMBL/GenBank/DDBJ whole genome shotgun (WGS) entry which is preliminary data.</text>
</comment>
<dbReference type="InterPro" id="IPR002191">
    <property type="entry name" value="Bac_export_3"/>
</dbReference>
<dbReference type="AlphaFoldDB" id="A0A839V6T6"/>
<evidence type="ECO:0000256" key="2">
    <source>
        <dbReference type="ARBA" id="ARBA00006156"/>
    </source>
</evidence>
<dbReference type="EMBL" id="JACHXV010000023">
    <property type="protein sequence ID" value="MBB3175272.1"/>
    <property type="molecule type" value="Genomic_DNA"/>
</dbReference>
<evidence type="ECO:0000256" key="6">
    <source>
        <dbReference type="ARBA" id="ARBA00023136"/>
    </source>
</evidence>
<keyword evidence="5 7" id="KW-1133">Transmembrane helix</keyword>
<dbReference type="Proteomes" id="UP000557688">
    <property type="component" value="Unassembled WGS sequence"/>
</dbReference>
<dbReference type="PANTHER" id="PTHR34040">
    <property type="entry name" value="FLAGELLAR BIOSYNTHETIC PROTEIN FLIQ"/>
    <property type="match status" value="1"/>
</dbReference>
<keyword evidence="6 7" id="KW-0472">Membrane</keyword>
<evidence type="ECO:0000313" key="10">
    <source>
        <dbReference type="Proteomes" id="UP000557688"/>
    </source>
</evidence>
<feature type="transmembrane region" description="Helical" evidence="7">
    <location>
        <begin position="53"/>
        <end position="74"/>
    </location>
</feature>
<organism evidence="8 10">
    <name type="scientific">Endobacter medicaginis</name>
    <dbReference type="NCBI Taxonomy" id="1181271"/>
    <lineage>
        <taxon>Bacteria</taxon>
        <taxon>Pseudomonadati</taxon>
        <taxon>Pseudomonadota</taxon>
        <taxon>Alphaproteobacteria</taxon>
        <taxon>Acetobacterales</taxon>
        <taxon>Acetobacteraceae</taxon>
        <taxon>Endobacter</taxon>
    </lineage>
</organism>
<dbReference type="EMBL" id="JABXXQ010000036">
    <property type="protein sequence ID" value="NVN29441.1"/>
    <property type="molecule type" value="Genomic_DNA"/>
</dbReference>
<reference evidence="9 11" key="1">
    <citation type="submission" date="2020-06" db="EMBL/GenBank/DDBJ databases">
        <title>Description of novel acetic acid bacteria.</title>
        <authorList>
            <person name="Sombolestani A."/>
        </authorList>
    </citation>
    <scope>NUCLEOTIDE SEQUENCE [LARGE SCALE GENOMIC DNA]</scope>
    <source>
        <strain evidence="9 11">LMG 26838</strain>
    </source>
</reference>
<evidence type="ECO:0000256" key="7">
    <source>
        <dbReference type="SAM" id="Phobius"/>
    </source>
</evidence>
<evidence type="ECO:0000256" key="3">
    <source>
        <dbReference type="ARBA" id="ARBA00022475"/>
    </source>
</evidence>
<accession>A0A839V6T6</accession>
<evidence type="ECO:0000256" key="1">
    <source>
        <dbReference type="ARBA" id="ARBA00004651"/>
    </source>
</evidence>
<feature type="transmembrane region" description="Helical" evidence="7">
    <location>
        <begin position="16"/>
        <end position="41"/>
    </location>
</feature>
<evidence type="ECO:0000313" key="11">
    <source>
        <dbReference type="Proteomes" id="UP000565205"/>
    </source>
</evidence>
<proteinExistence type="inferred from homology"/>
<protein>
    <submittedName>
        <fullName evidence="9">Flagellar biosynthetic protein FliQ</fullName>
    </submittedName>
    <submittedName>
        <fullName evidence="8">Type III secretion protein S</fullName>
    </submittedName>
</protein>
<evidence type="ECO:0000256" key="5">
    <source>
        <dbReference type="ARBA" id="ARBA00022989"/>
    </source>
</evidence>
<dbReference type="RefSeq" id="WP_176622158.1">
    <property type="nucleotide sequence ID" value="NZ_JABXXQ010000036.1"/>
</dbReference>
<sequence>MQQDALVEQLHSMLGIVLYMSLPPLVAAVVVGLVIGVLQAVTQIQDQSMPLTFKLLAVIAVVAFGGAMLTVPLLREAVTVFDNFPLMTR</sequence>
<dbReference type="GO" id="GO:0005886">
    <property type="term" value="C:plasma membrane"/>
    <property type="evidence" value="ECO:0007669"/>
    <property type="project" value="UniProtKB-SubCell"/>
</dbReference>
<keyword evidence="9" id="KW-0969">Cilium</keyword>
<evidence type="ECO:0000256" key="4">
    <source>
        <dbReference type="ARBA" id="ARBA00022692"/>
    </source>
</evidence>
<keyword evidence="9" id="KW-0282">Flagellum</keyword>
<keyword evidence="3" id="KW-1003">Cell membrane</keyword>
<evidence type="ECO:0000313" key="9">
    <source>
        <dbReference type="EMBL" id="NVN29441.1"/>
    </source>
</evidence>
<name>A0A839V6T6_9PROT</name>